<feature type="transmembrane region" description="Helical" evidence="1">
    <location>
        <begin position="117"/>
        <end position="138"/>
    </location>
</feature>
<reference evidence="2 3" key="1">
    <citation type="submission" date="2019-03" db="EMBL/GenBank/DDBJ databases">
        <title>Complete genome sequence of Spiroplasma gladiatoris TG-1 (DSM 22552).</title>
        <authorList>
            <person name="Lin Y.-C."/>
            <person name="Chou L."/>
            <person name="Kuo C.-H."/>
        </authorList>
    </citation>
    <scope>NUCLEOTIDE SEQUENCE [LARGE SCALE GENOMIC DNA]</scope>
    <source>
        <strain evidence="2 3">TG-1</strain>
    </source>
</reference>
<evidence type="ECO:0008006" key="4">
    <source>
        <dbReference type="Google" id="ProtNLM"/>
    </source>
</evidence>
<feature type="transmembrane region" description="Helical" evidence="1">
    <location>
        <begin position="70"/>
        <end position="88"/>
    </location>
</feature>
<accession>A0A4P7AIC6</accession>
<evidence type="ECO:0000313" key="2">
    <source>
        <dbReference type="EMBL" id="QBQ08012.1"/>
    </source>
</evidence>
<keyword evidence="1" id="KW-1133">Transmembrane helix</keyword>
<dbReference type="EMBL" id="CP038013">
    <property type="protein sequence ID" value="QBQ08012.1"/>
    <property type="molecule type" value="Genomic_DNA"/>
</dbReference>
<evidence type="ECO:0000256" key="1">
    <source>
        <dbReference type="SAM" id="Phobius"/>
    </source>
</evidence>
<organism evidence="2 3">
    <name type="scientific">Spiroplasma gladiatoris</name>
    <dbReference type="NCBI Taxonomy" id="2143"/>
    <lineage>
        <taxon>Bacteria</taxon>
        <taxon>Bacillati</taxon>
        <taxon>Mycoplasmatota</taxon>
        <taxon>Mollicutes</taxon>
        <taxon>Entomoplasmatales</taxon>
        <taxon>Spiroplasmataceae</taxon>
        <taxon>Spiroplasma</taxon>
    </lineage>
</organism>
<sequence>MDFALLFEVVFDILFFINFRSYAKSGLSNYIIDKKIFRHYLIWGLIEFIIILIFLICAVLFITLKLGSDYVTSFYIYIGVFSFFALLLEIKQASFSINLVILSKELNKVYKIKFKNIIYVILIILLPIIGYFINIIYYNILKKIAIESGYSFEKYLKNKKSNDKLV</sequence>
<feature type="transmembrane region" description="Helical" evidence="1">
    <location>
        <begin position="6"/>
        <end position="23"/>
    </location>
</feature>
<keyword evidence="1" id="KW-0812">Transmembrane</keyword>
<dbReference type="KEGG" id="sgq:SGLAD_v1c08130"/>
<keyword evidence="3" id="KW-1185">Reference proteome</keyword>
<evidence type="ECO:0000313" key="3">
    <source>
        <dbReference type="Proteomes" id="UP000294309"/>
    </source>
</evidence>
<name>A0A4P7AIC6_9MOLU</name>
<keyword evidence="1" id="KW-0472">Membrane</keyword>
<dbReference type="RefSeq" id="WP_134297903.1">
    <property type="nucleotide sequence ID" value="NZ_CP038013.1"/>
</dbReference>
<gene>
    <name evidence="2" type="ORF">SGLAD_v1c08130</name>
</gene>
<protein>
    <recommendedName>
        <fullName evidence="4">Transmembrane protein</fullName>
    </recommendedName>
</protein>
<dbReference type="Proteomes" id="UP000294309">
    <property type="component" value="Chromosome"/>
</dbReference>
<dbReference type="AlphaFoldDB" id="A0A4P7AIC6"/>
<proteinExistence type="predicted"/>
<feature type="transmembrane region" description="Helical" evidence="1">
    <location>
        <begin position="44"/>
        <end position="64"/>
    </location>
</feature>